<dbReference type="PANTHER" id="PTHR23176">
    <property type="entry name" value="RHO/RAC/CDC GTPASE-ACTIVATING PROTEIN"/>
    <property type="match status" value="1"/>
</dbReference>
<protein>
    <recommendedName>
        <fullName evidence="3">Rho-GAP domain-containing protein</fullName>
    </recommendedName>
</protein>
<dbReference type="InterPro" id="IPR000198">
    <property type="entry name" value="RhoGAP_dom"/>
</dbReference>
<proteinExistence type="predicted"/>
<evidence type="ECO:0000259" key="3">
    <source>
        <dbReference type="PROSITE" id="PS50238"/>
    </source>
</evidence>
<dbReference type="InterPro" id="IPR001060">
    <property type="entry name" value="FCH_dom"/>
</dbReference>
<reference evidence="4" key="1">
    <citation type="submission" date="2020-11" db="EMBL/GenBank/DDBJ databases">
        <authorList>
            <consortium name="DOE Joint Genome Institute"/>
            <person name="Ahrendt S."/>
            <person name="Riley R."/>
            <person name="Andreopoulos W."/>
            <person name="Labutti K."/>
            <person name="Pangilinan J."/>
            <person name="Ruiz-Duenas F.J."/>
            <person name="Barrasa J.M."/>
            <person name="Sanchez-Garcia M."/>
            <person name="Camarero S."/>
            <person name="Miyauchi S."/>
            <person name="Serrano A."/>
            <person name="Linde D."/>
            <person name="Babiker R."/>
            <person name="Drula E."/>
            <person name="Ayuso-Fernandez I."/>
            <person name="Pacheco R."/>
            <person name="Padilla G."/>
            <person name="Ferreira P."/>
            <person name="Barriuso J."/>
            <person name="Kellner H."/>
            <person name="Castanera R."/>
            <person name="Alfaro M."/>
            <person name="Ramirez L."/>
            <person name="Pisabarro A.G."/>
            <person name="Kuo A."/>
            <person name="Tritt A."/>
            <person name="Lipzen A."/>
            <person name="He G."/>
            <person name="Yan M."/>
            <person name="Ng V."/>
            <person name="Cullen D."/>
            <person name="Martin F."/>
            <person name="Rosso M.-N."/>
            <person name="Henrissat B."/>
            <person name="Hibbett D."/>
            <person name="Martinez A.T."/>
            <person name="Grigoriev I.V."/>
        </authorList>
    </citation>
    <scope>NUCLEOTIDE SEQUENCE</scope>
    <source>
        <strain evidence="4">MF-IS2</strain>
    </source>
</reference>
<dbReference type="InterPro" id="IPR008936">
    <property type="entry name" value="Rho_GTPase_activation_prot"/>
</dbReference>
<dbReference type="GO" id="GO:0007165">
    <property type="term" value="P:signal transduction"/>
    <property type="evidence" value="ECO:0007669"/>
    <property type="project" value="InterPro"/>
</dbReference>
<evidence type="ECO:0000313" key="5">
    <source>
        <dbReference type="Proteomes" id="UP000807342"/>
    </source>
</evidence>
<dbReference type="Gene3D" id="1.20.1270.60">
    <property type="entry name" value="Arfaptin homology (AH) domain/BAR domain"/>
    <property type="match status" value="1"/>
</dbReference>
<dbReference type="SUPFAM" id="SSF48350">
    <property type="entry name" value="GTPase activation domain, GAP"/>
    <property type="match status" value="1"/>
</dbReference>
<feature type="domain" description="Rho-GAP" evidence="3">
    <location>
        <begin position="390"/>
        <end position="584"/>
    </location>
</feature>
<feature type="region of interest" description="Disordered" evidence="2">
    <location>
        <begin position="161"/>
        <end position="233"/>
    </location>
</feature>
<feature type="region of interest" description="Disordered" evidence="2">
    <location>
        <begin position="618"/>
        <end position="754"/>
    </location>
</feature>
<dbReference type="Proteomes" id="UP000807342">
    <property type="component" value="Unassembled WGS sequence"/>
</dbReference>
<evidence type="ECO:0000256" key="1">
    <source>
        <dbReference type="ARBA" id="ARBA00022468"/>
    </source>
</evidence>
<dbReference type="EMBL" id="MU151051">
    <property type="protein sequence ID" value="KAF9455004.1"/>
    <property type="molecule type" value="Genomic_DNA"/>
</dbReference>
<feature type="compositionally biased region" description="Polar residues" evidence="2">
    <location>
        <begin position="173"/>
        <end position="202"/>
    </location>
</feature>
<dbReference type="InterPro" id="IPR027267">
    <property type="entry name" value="AH/BAR_dom_sf"/>
</dbReference>
<dbReference type="PANTHER" id="PTHR23176:SF134">
    <property type="entry name" value="RHO-TYPE GTPASE-ACTIVATING PROTEIN"/>
    <property type="match status" value="1"/>
</dbReference>
<evidence type="ECO:0000313" key="4">
    <source>
        <dbReference type="EMBL" id="KAF9455004.1"/>
    </source>
</evidence>
<dbReference type="AlphaFoldDB" id="A0A9P6CBC9"/>
<sequence>MDQQAPISARASASDPSIAAQGPIPFFDIHLRFLSESYINFFQERRRIEEVYIDSLKRLHRKTKSVDAYLDERGELSTTRSAWNEVRDNLERETQARQAFCATLVTDILNPLSSLKESQERTRKRIKEDLKDSSGAYNDYAEVMLPKLKSRYAKKFSEVEEQKKASMAPTVPLQPTTSALEPLSNPKNNGANYGRPTVTSPQPLRALDRRPSASGVPVRNRSPSSSTSFSDLAHQGKRQLNQLMGLLDKGAVKDSLGGRENQALRTVRAKREADEADKEYRKGVHWLETLRLRRTKILESGYISLEMFMRESATTVKQTLEKYTDNMTATTTTQTQLSKHARDIVDKISPDRDVARLVANTPRSLASAIPEPILYEHGHVGPCNDLIFGFSLGDYATAKGLREGDMPKIVKICIAEIDERGLESEGIYRVSGRHAIVQALQHEIERDEASFEFTPKDEVYAVSSLLKLYLRELPEPLFKFPLQDRIQHSENLGEHQASNFTLLRAKMRRLPPVHQATLKALVEHLARVVSLSDKNKMDAKNLAIVFGGMIFGDDELPKGGDLLSVQSIKDSLFEDLIMNAHVLFDEHTTQQPYSPPLPPTPAGEVALEVSYGSKTTKVASMPAKSLSPPPASPPQDFTPRLPPRPATSIHPSSRGLPTSPIRMRSELPSPTLATQSSTSSLPSPSHASTISDTDDSLLYHDPGPSGDRESVREPSTSTVPDLWPTSSHLKTELPPTPKETPAASPLEPDMNNDK</sequence>
<accession>A0A9P6CBC9</accession>
<dbReference type="Pfam" id="PF00611">
    <property type="entry name" value="FCH"/>
    <property type="match status" value="1"/>
</dbReference>
<gene>
    <name evidence="4" type="ORF">P691DRAFT_691255</name>
</gene>
<feature type="compositionally biased region" description="Low complexity" evidence="2">
    <location>
        <begin position="667"/>
        <end position="691"/>
    </location>
</feature>
<dbReference type="SMART" id="SM00324">
    <property type="entry name" value="RhoGAP"/>
    <property type="match status" value="1"/>
</dbReference>
<keyword evidence="5" id="KW-1185">Reference proteome</keyword>
<feature type="compositionally biased region" description="Polar residues" evidence="2">
    <location>
        <begin position="713"/>
        <end position="728"/>
    </location>
</feature>
<dbReference type="OrthoDB" id="79452at2759"/>
<dbReference type="GO" id="GO:0005096">
    <property type="term" value="F:GTPase activator activity"/>
    <property type="evidence" value="ECO:0007669"/>
    <property type="project" value="UniProtKB-KW"/>
</dbReference>
<evidence type="ECO:0000256" key="2">
    <source>
        <dbReference type="SAM" id="MobiDB-lite"/>
    </source>
</evidence>
<comment type="caution">
    <text evidence="4">The sequence shown here is derived from an EMBL/GenBank/DDBJ whole genome shotgun (WGS) entry which is preliminary data.</text>
</comment>
<organism evidence="4 5">
    <name type="scientific">Macrolepiota fuliginosa MF-IS2</name>
    <dbReference type="NCBI Taxonomy" id="1400762"/>
    <lineage>
        <taxon>Eukaryota</taxon>
        <taxon>Fungi</taxon>
        <taxon>Dikarya</taxon>
        <taxon>Basidiomycota</taxon>
        <taxon>Agaricomycotina</taxon>
        <taxon>Agaricomycetes</taxon>
        <taxon>Agaricomycetidae</taxon>
        <taxon>Agaricales</taxon>
        <taxon>Agaricineae</taxon>
        <taxon>Agaricaceae</taxon>
        <taxon>Macrolepiota</taxon>
    </lineage>
</organism>
<dbReference type="GO" id="GO:0005737">
    <property type="term" value="C:cytoplasm"/>
    <property type="evidence" value="ECO:0007669"/>
    <property type="project" value="TreeGrafter"/>
</dbReference>
<dbReference type="Pfam" id="PF00620">
    <property type="entry name" value="RhoGAP"/>
    <property type="match status" value="1"/>
</dbReference>
<name>A0A9P6CBC9_9AGAR</name>
<dbReference type="Gene3D" id="1.10.555.10">
    <property type="entry name" value="Rho GTPase activation protein"/>
    <property type="match status" value="1"/>
</dbReference>
<dbReference type="InterPro" id="IPR050729">
    <property type="entry name" value="Rho-GAP"/>
</dbReference>
<keyword evidence="1" id="KW-0343">GTPase activation</keyword>
<dbReference type="SUPFAM" id="SSF103657">
    <property type="entry name" value="BAR/IMD domain-like"/>
    <property type="match status" value="1"/>
</dbReference>
<dbReference type="PROSITE" id="PS50238">
    <property type="entry name" value="RHOGAP"/>
    <property type="match status" value="1"/>
</dbReference>